<feature type="domain" description="LysM" evidence="2">
    <location>
        <begin position="75"/>
        <end position="122"/>
    </location>
</feature>
<feature type="non-terminal residue" evidence="3">
    <location>
        <position position="770"/>
    </location>
</feature>
<feature type="domain" description="LysM" evidence="2">
    <location>
        <begin position="363"/>
        <end position="407"/>
    </location>
</feature>
<dbReference type="PROSITE" id="PS51782">
    <property type="entry name" value="LYSM"/>
    <property type="match status" value="4"/>
</dbReference>
<name>A0A7J6GIN4_CANSA</name>
<dbReference type="InterPro" id="IPR018392">
    <property type="entry name" value="LysM"/>
</dbReference>
<evidence type="ECO:0000313" key="4">
    <source>
        <dbReference type="Proteomes" id="UP000583929"/>
    </source>
</evidence>
<comment type="caution">
    <text evidence="3">The sequence shown here is derived from an EMBL/GenBank/DDBJ whole genome shotgun (WGS) entry which is preliminary data.</text>
</comment>
<evidence type="ECO:0000313" key="3">
    <source>
        <dbReference type="EMBL" id="KAF4382796.1"/>
    </source>
</evidence>
<organism evidence="3 4">
    <name type="scientific">Cannabis sativa</name>
    <name type="common">Hemp</name>
    <name type="synonym">Marijuana</name>
    <dbReference type="NCBI Taxonomy" id="3483"/>
    <lineage>
        <taxon>Eukaryota</taxon>
        <taxon>Viridiplantae</taxon>
        <taxon>Streptophyta</taxon>
        <taxon>Embryophyta</taxon>
        <taxon>Tracheophyta</taxon>
        <taxon>Spermatophyta</taxon>
        <taxon>Magnoliopsida</taxon>
        <taxon>eudicotyledons</taxon>
        <taxon>Gunneridae</taxon>
        <taxon>Pentapetalae</taxon>
        <taxon>rosids</taxon>
        <taxon>fabids</taxon>
        <taxon>Rosales</taxon>
        <taxon>Cannabaceae</taxon>
        <taxon>Cannabis</taxon>
    </lineage>
</organism>
<feature type="domain" description="LysM" evidence="2">
    <location>
        <begin position="139"/>
        <end position="183"/>
    </location>
</feature>
<reference evidence="3 4" key="1">
    <citation type="journal article" date="2020" name="bioRxiv">
        <title>Sequence and annotation of 42 cannabis genomes reveals extensive copy number variation in cannabinoid synthesis and pathogen resistance genes.</title>
        <authorList>
            <person name="Mckernan K.J."/>
            <person name="Helbert Y."/>
            <person name="Kane L.T."/>
            <person name="Ebling H."/>
            <person name="Zhang L."/>
            <person name="Liu B."/>
            <person name="Eaton Z."/>
            <person name="Mclaughlin S."/>
            <person name="Kingan S."/>
            <person name="Baybayan P."/>
            <person name="Concepcion G."/>
            <person name="Jordan M."/>
            <person name="Riva A."/>
            <person name="Barbazuk W."/>
            <person name="Harkins T."/>
        </authorList>
    </citation>
    <scope>NUCLEOTIDE SEQUENCE [LARGE SCALE GENOMIC DNA]</scope>
    <source>
        <strain evidence="4">cv. Jamaican Lion 4</strain>
        <tissue evidence="3">Leaf</tissue>
    </source>
</reference>
<accession>A0A7J6GIN4</accession>
<protein>
    <recommendedName>
        <fullName evidence="2">LysM domain-containing protein</fullName>
    </recommendedName>
</protein>
<dbReference type="SUPFAM" id="SSF54106">
    <property type="entry name" value="LysM domain"/>
    <property type="match status" value="4"/>
</dbReference>
<keyword evidence="4" id="KW-1185">Reference proteome</keyword>
<dbReference type="InterPro" id="IPR036779">
    <property type="entry name" value="LysM_dom_sf"/>
</dbReference>
<dbReference type="PANTHER" id="PTHR33734">
    <property type="entry name" value="LYSM DOMAIN-CONTAINING GPI-ANCHORED PROTEIN 2"/>
    <property type="match status" value="1"/>
</dbReference>
<proteinExistence type="predicted"/>
<dbReference type="PANTHER" id="PTHR33734:SF11">
    <property type="entry name" value="LYSM DOMAIN-CONTAINING GPI-ANCHORED PROTEIN 2"/>
    <property type="match status" value="1"/>
</dbReference>
<evidence type="ECO:0000259" key="2">
    <source>
        <dbReference type="PROSITE" id="PS51782"/>
    </source>
</evidence>
<dbReference type="Gene3D" id="3.10.350.10">
    <property type="entry name" value="LysM domain"/>
    <property type="match status" value="4"/>
</dbReference>
<evidence type="ECO:0000256" key="1">
    <source>
        <dbReference type="SAM" id="MobiDB-lite"/>
    </source>
</evidence>
<feature type="region of interest" description="Disordered" evidence="1">
    <location>
        <begin position="587"/>
        <end position="607"/>
    </location>
</feature>
<dbReference type="CDD" id="cd00118">
    <property type="entry name" value="LysM"/>
    <property type="match status" value="4"/>
</dbReference>
<gene>
    <name evidence="3" type="ORF">G4B88_021579</name>
</gene>
<sequence>KKATCQALVDYVVPNATTLDGIQTLFGIKKLYSLLGANGRPTSTPRTAPVAAKETIKIPFRCICKNGTGVSNRVPTYTVKKGDGLDHIARDIFSTLVSYQQIAAVNGIKDVNLIEVGQKLWIPLPCSCDDFNGTQVVHYGHVVQAGNSMEGIAQDFGTTEEALLKLNGIANSSELMAGQVLDVPLKEKRMGSATCPAILLSLFFISAHLVAQSAAQTPPTFTCSKKATCQALVDYVVPNATTLDGIQTLFGIKKLYSLLGANGRPTSTPRTAPVAAKETIKIPFRCICKNGTGVSNRVPTYTVKKGDGLDHIARDIFSTLVSYQQIAAVNGIKDVNLIEVGQKLWIPLPCSCDDFNGTQVVHYGHVVQAGNSMEGIAQDFGTTEEALLKLNGIANSSELMAGQVLDVPLKVCASSMRNGSLDNPILLPNGTYVVTAYDCVKCSCDSSNNWTLQCEAAQVKLTNKKPWSTCPSMQCSESNLALGITSTTDSTCTTCSYAGFNNQTIFTQLLNQSTCSATNSNNNNNAASKMGVGAWSWNYLFISVHLVLISVGLGNGGKWCRSGVDGGEEGGRDVFIHIVPKTNEIMGYNSDSSSPPNRKLKKVEDDDDGGASNFVTMSGLSDDLLLKILIRLSDQWVLIVYDEHRPDQTLQYKVANSCSKTRKWSKSKIGSSRKRISALNGCDNFVFFNGNFHLFMRCSETKTISISSFNLDRNKLVGRIELPKTNGFPATRSGTPSPVLLLDAQQGLQPYSRGKQADNGYICALFSSVE</sequence>
<dbReference type="AlphaFoldDB" id="A0A7J6GIN4"/>
<dbReference type="EMBL" id="JAATIQ010000100">
    <property type="protein sequence ID" value="KAF4382796.1"/>
    <property type="molecule type" value="Genomic_DNA"/>
</dbReference>
<dbReference type="Pfam" id="PF01476">
    <property type="entry name" value="LysM"/>
    <property type="match status" value="4"/>
</dbReference>
<feature type="domain" description="LysM" evidence="2">
    <location>
        <begin position="299"/>
        <end position="346"/>
    </location>
</feature>
<dbReference type="SMART" id="SM00257">
    <property type="entry name" value="LysM"/>
    <property type="match status" value="4"/>
</dbReference>
<dbReference type="Proteomes" id="UP000583929">
    <property type="component" value="Unassembled WGS sequence"/>
</dbReference>